<dbReference type="Gene3D" id="1.20.1600.10">
    <property type="entry name" value="Outer membrane efflux proteins (OEP)"/>
    <property type="match status" value="1"/>
</dbReference>
<accession>A0A1P8WQX3</accession>
<dbReference type="PANTHER" id="PTHR30203">
    <property type="entry name" value="OUTER MEMBRANE CATION EFFLUX PROTEIN"/>
    <property type="match status" value="1"/>
</dbReference>
<dbReference type="AlphaFoldDB" id="A0A1P8WQX3"/>
<dbReference type="KEGG" id="fmr:Fuma_06119"/>
<dbReference type="Pfam" id="PF02321">
    <property type="entry name" value="OEP"/>
    <property type="match status" value="2"/>
</dbReference>
<keyword evidence="4" id="KW-1185">Reference proteome</keyword>
<dbReference type="InterPro" id="IPR010131">
    <property type="entry name" value="MdtP/NodT-like"/>
</dbReference>
<evidence type="ECO:0000256" key="2">
    <source>
        <dbReference type="SAM" id="MobiDB-lite"/>
    </source>
</evidence>
<dbReference type="SUPFAM" id="SSF56954">
    <property type="entry name" value="Outer membrane efflux proteins (OEP)"/>
    <property type="match status" value="1"/>
</dbReference>
<dbReference type="PANTHER" id="PTHR30203:SF24">
    <property type="entry name" value="BLR4935 PROTEIN"/>
    <property type="match status" value="1"/>
</dbReference>
<feature type="compositionally biased region" description="Basic and acidic residues" evidence="2">
    <location>
        <begin position="41"/>
        <end position="54"/>
    </location>
</feature>
<name>A0A1P8WQX3_9PLAN</name>
<dbReference type="InterPro" id="IPR003423">
    <property type="entry name" value="OMP_efflux"/>
</dbReference>
<dbReference type="Proteomes" id="UP000187735">
    <property type="component" value="Chromosome"/>
</dbReference>
<proteinExistence type="inferred from homology"/>
<feature type="region of interest" description="Disordered" evidence="2">
    <location>
        <begin position="28"/>
        <end position="62"/>
    </location>
</feature>
<sequence length="507" mass="56199">MESPARFAAALIFLCVNSFSASGQDASRRLHLPDADGGNHTGHDQHDDSRRRDGTPMSDIQHRITNPLAVSGDEAVGKSYTNPPPVPSATAPEWFDPGGMDVLQVHNLESLLSLAAANNPTLRQARLHINAELNRAVQAGLYPNPTVAVIGEQIGLNGTAGEWVGAEIGQTFVTGGKLKLSRNKYLQRAKVAEHKAMAQQFRVCNDIRIHFYRTLAALEMLSLKQELLKTAEDHMLTAREMYNLGQANQASLQQEATALQMHRLTVMRAKNHVRRSMLELSSLAGSEMTDIQIDGVLRSDQPLIDFDVALNNLIECSPELLAANAKLREDCITVNRERVEWIPNLQVSAGPGYNNVDRQTTVAARIGIEVPLFDRNQGTIEQAQADYTRQMHEIRRLRLDLRKRLAGEYDNYISAVQHVTEFESVILPAKRKAYELALTGYKRSRSEWPDVLAAQEAYTNARLQFVQHQESQRTSEVLINGFLLHGGLATPEGPVPGGHIDAVPKPR</sequence>
<comment type="similarity">
    <text evidence="1">Belongs to the outer membrane factor (OMF) (TC 1.B.17) family.</text>
</comment>
<evidence type="ECO:0000313" key="4">
    <source>
        <dbReference type="Proteomes" id="UP000187735"/>
    </source>
</evidence>
<organism evidence="3 4">
    <name type="scientific">Fuerstiella marisgermanici</name>
    <dbReference type="NCBI Taxonomy" id="1891926"/>
    <lineage>
        <taxon>Bacteria</taxon>
        <taxon>Pseudomonadati</taxon>
        <taxon>Planctomycetota</taxon>
        <taxon>Planctomycetia</taxon>
        <taxon>Planctomycetales</taxon>
        <taxon>Planctomycetaceae</taxon>
        <taxon>Fuerstiella</taxon>
    </lineage>
</organism>
<evidence type="ECO:0000256" key="1">
    <source>
        <dbReference type="ARBA" id="ARBA00007613"/>
    </source>
</evidence>
<protein>
    <submittedName>
        <fullName evidence="3">Cation efflux system protein CzcC</fullName>
    </submittedName>
</protein>
<evidence type="ECO:0000313" key="3">
    <source>
        <dbReference type="EMBL" id="APZ96450.1"/>
    </source>
</evidence>
<dbReference type="STRING" id="1891926.Fuma_06119"/>
<dbReference type="EMBL" id="CP017641">
    <property type="protein sequence ID" value="APZ96450.1"/>
    <property type="molecule type" value="Genomic_DNA"/>
</dbReference>
<dbReference type="RefSeq" id="WP_218922334.1">
    <property type="nucleotide sequence ID" value="NZ_CP017641.1"/>
</dbReference>
<dbReference type="GO" id="GO:0015562">
    <property type="term" value="F:efflux transmembrane transporter activity"/>
    <property type="evidence" value="ECO:0007669"/>
    <property type="project" value="InterPro"/>
</dbReference>
<reference evidence="3 4" key="1">
    <citation type="journal article" date="2016" name="Front. Microbiol.">
        <title>Fuerstia marisgermanicae gen. nov., sp. nov., an Unusual Member of the Phylum Planctomycetes from the German Wadden Sea.</title>
        <authorList>
            <person name="Kohn T."/>
            <person name="Heuer A."/>
            <person name="Jogler M."/>
            <person name="Vollmers J."/>
            <person name="Boedeker C."/>
            <person name="Bunk B."/>
            <person name="Rast P."/>
            <person name="Borchert D."/>
            <person name="Glockner I."/>
            <person name="Freese H.M."/>
            <person name="Klenk H.P."/>
            <person name="Overmann J."/>
            <person name="Kaster A.K."/>
            <person name="Rohde M."/>
            <person name="Wiegand S."/>
            <person name="Jogler C."/>
        </authorList>
    </citation>
    <scope>NUCLEOTIDE SEQUENCE [LARGE SCALE GENOMIC DNA]</scope>
    <source>
        <strain evidence="3 4">NH11</strain>
    </source>
</reference>
<gene>
    <name evidence="3" type="primary">czcC_4</name>
    <name evidence="3" type="ORF">Fuma_06119</name>
</gene>